<dbReference type="KEGG" id="wvi:Weevi_2104"/>
<dbReference type="PANTHER" id="PTHR43110">
    <property type="entry name" value="THIOL PEROXIDASE"/>
    <property type="match status" value="1"/>
</dbReference>
<dbReference type="RefSeq" id="WP_013599165.1">
    <property type="nucleotide sequence ID" value="NC_015144.1"/>
</dbReference>
<reference evidence="4" key="2">
    <citation type="journal article" date="2011" name="Stand. Genomic Sci.">
        <title>Complete genome sequence of Weeksella virosa type strain (9751T).</title>
        <authorList>
            <person name="Lang E."/>
            <person name="Teshima H."/>
            <person name="Lucas S."/>
            <person name="Lapidus A."/>
            <person name="Hammon N."/>
            <person name="Deshpande S."/>
            <person name="Nolan M."/>
            <person name="Cheng J."/>
            <person name="Pitluck S."/>
            <person name="Liolios K."/>
            <person name="Pagani I."/>
            <person name="Mikhailova N."/>
            <person name="Ivanova N."/>
            <person name="Mavromatis K."/>
            <person name="Pati A."/>
            <person name="Tapia R."/>
            <person name="Han C."/>
            <person name="Goodwin L."/>
            <person name="Chen A."/>
            <person name="Palaniappan K."/>
            <person name="Land M."/>
            <person name="Hauser L."/>
            <person name="Chang Y."/>
            <person name="Jeffries C."/>
            <person name="Brambilla E."/>
            <person name="Kopitz M."/>
            <person name="Rohde M."/>
            <person name="Goker M."/>
            <person name="Tindall B."/>
            <person name="Detter J."/>
            <person name="Woyke T."/>
            <person name="Bristow J."/>
            <person name="Eisen J."/>
            <person name="Markowitz V."/>
            <person name="Hugenholtz P."/>
            <person name="Klenk H."/>
            <person name="Kyrpides N."/>
        </authorList>
    </citation>
    <scope>NUCLEOTIDE SEQUENCE [LARGE SCALE GENOMIC DNA]</scope>
    <source>
        <strain evidence="4">ATCC 43766 / DSM 16922 / JCM 21250 / NBRC 16016 / NCTC 11634 / CL345/78</strain>
    </source>
</reference>
<accession>F0P249</accession>
<evidence type="ECO:0000256" key="1">
    <source>
        <dbReference type="ARBA" id="ARBA00023284"/>
    </source>
</evidence>
<gene>
    <name evidence="3" type="ordered locus">Weevi_2104</name>
</gene>
<dbReference type="PANTHER" id="PTHR43110:SF1">
    <property type="entry name" value="THIOL PEROXIDASE"/>
    <property type="match status" value="1"/>
</dbReference>
<dbReference type="InterPro" id="IPR050455">
    <property type="entry name" value="Tpx_Peroxidase_subfamily"/>
</dbReference>
<dbReference type="InterPro" id="IPR013766">
    <property type="entry name" value="Thioredoxin_domain"/>
</dbReference>
<keyword evidence="4" id="KW-1185">Reference proteome</keyword>
<name>F0P249_WEEVC</name>
<dbReference type="Proteomes" id="UP000008641">
    <property type="component" value="Chromosome"/>
</dbReference>
<dbReference type="HOGENOM" id="CLU_760636_0_0_10"/>
<dbReference type="eggNOG" id="COG1225">
    <property type="taxonomic scope" value="Bacteria"/>
</dbReference>
<sequence length="364" mass="41181">MKKYILGICVLVSCGLQAQKKVGELFPIQLIEKYNPQSDATIVVLAPSLASDNSYAPMLTTSLKYYFTDGLAFQQQENKPKIEVIYVVNALAPNTSQPRNSWEAPFVQDNRMYDPTGMVYRALGVDVFQMKTSHFGQQLSLSSQEETPSSIVYLLDKNYKILAIDKDYRAQGEHLKPLEDKIKIHLGLLKNTRPSKQTPLKIGEKAPDFLLEDVEDTSGRARNLSSITDKFKVITFYPAAFSGEVVSDFAKVNHTAGMSCATQIQLIDHHPAMKEVEMYAISSSTPALLKLWKKALKTDRIIYLNDEDYSIARLYNAYNPLGYSNRATYILSKDNTVLYANDNFTFEDEERFPSILEELIKKHS</sequence>
<dbReference type="GO" id="GO:0016491">
    <property type="term" value="F:oxidoreductase activity"/>
    <property type="evidence" value="ECO:0007669"/>
    <property type="project" value="InterPro"/>
</dbReference>
<dbReference type="AlphaFoldDB" id="F0P249"/>
<dbReference type="InterPro" id="IPR000866">
    <property type="entry name" value="AhpC/TSA"/>
</dbReference>
<dbReference type="GO" id="GO:0016209">
    <property type="term" value="F:antioxidant activity"/>
    <property type="evidence" value="ECO:0007669"/>
    <property type="project" value="InterPro"/>
</dbReference>
<protein>
    <submittedName>
        <fullName evidence="3">Alkyl hydroperoxide reductase/ Thiol specific antioxidant/ Mal allergen</fullName>
    </submittedName>
</protein>
<evidence type="ECO:0000259" key="2">
    <source>
        <dbReference type="PROSITE" id="PS51352"/>
    </source>
</evidence>
<organism evidence="3 4">
    <name type="scientific">Weeksella virosa (strain ATCC 43766 / DSM 16922 / JCM 21250 / CCUG 30538 / CDC 9751 / IAM 14551 / NBRC 16016 / NCTC 11634 / CL345/78)</name>
    <dbReference type="NCBI Taxonomy" id="865938"/>
    <lineage>
        <taxon>Bacteria</taxon>
        <taxon>Pseudomonadati</taxon>
        <taxon>Bacteroidota</taxon>
        <taxon>Flavobacteriia</taxon>
        <taxon>Flavobacteriales</taxon>
        <taxon>Weeksellaceae</taxon>
        <taxon>Weeksella</taxon>
    </lineage>
</organism>
<evidence type="ECO:0000313" key="3">
    <source>
        <dbReference type="EMBL" id="ADX68777.1"/>
    </source>
</evidence>
<dbReference type="Pfam" id="PF00578">
    <property type="entry name" value="AhpC-TSA"/>
    <property type="match status" value="1"/>
</dbReference>
<dbReference type="PROSITE" id="PS51352">
    <property type="entry name" value="THIOREDOXIN_2"/>
    <property type="match status" value="1"/>
</dbReference>
<keyword evidence="1" id="KW-0676">Redox-active center</keyword>
<dbReference type="SUPFAM" id="SSF52833">
    <property type="entry name" value="Thioredoxin-like"/>
    <property type="match status" value="1"/>
</dbReference>
<dbReference type="Gene3D" id="3.40.30.10">
    <property type="entry name" value="Glutaredoxin"/>
    <property type="match status" value="1"/>
</dbReference>
<dbReference type="OrthoDB" id="1432464at2"/>
<evidence type="ECO:0000313" key="4">
    <source>
        <dbReference type="Proteomes" id="UP000008641"/>
    </source>
</evidence>
<feature type="domain" description="Thioredoxin" evidence="2">
    <location>
        <begin position="200"/>
        <end position="364"/>
    </location>
</feature>
<proteinExistence type="predicted"/>
<reference evidence="3 4" key="1">
    <citation type="journal article" date="2011" name="Stand. Genomic Sci.">
        <title>Complete genome sequence of Weeksella virosa type strain (9751).</title>
        <authorList>
            <person name="Lang E."/>
            <person name="Teshima H."/>
            <person name="Lucas S."/>
            <person name="Lapidus A."/>
            <person name="Hammon N."/>
            <person name="Deshpande S."/>
            <person name="Nolan M."/>
            <person name="Cheng J.F."/>
            <person name="Pitluck S."/>
            <person name="Liolios K."/>
            <person name="Pagani I."/>
            <person name="Mikhailova N."/>
            <person name="Ivanova N."/>
            <person name="Mavromatis K."/>
            <person name="Pati A."/>
            <person name="Tapia R."/>
            <person name="Han C."/>
            <person name="Goodwin L."/>
            <person name="Chen A."/>
            <person name="Palaniappan K."/>
            <person name="Land M."/>
            <person name="Hauser L."/>
            <person name="Chang Y.J."/>
            <person name="Jeffries C.D."/>
            <person name="Brambilla E.M."/>
            <person name="Kopitz M."/>
            <person name="Rohde M."/>
            <person name="Goker M."/>
            <person name="Tindall B.J."/>
            <person name="Detter J.C."/>
            <person name="Woyke T."/>
            <person name="Bristow J."/>
            <person name="Eisen J.A."/>
            <person name="Markowitz V."/>
            <person name="Hugenholtz P."/>
            <person name="Klenk H.P."/>
            <person name="Kyrpides N.C."/>
        </authorList>
    </citation>
    <scope>NUCLEOTIDE SEQUENCE [LARGE SCALE GENOMIC DNA]</scope>
    <source>
        <strain evidence="4">ATCC 43766 / DSM 16922 / JCM 21250 / NBRC 16016 / NCTC 11634 / CL345/78</strain>
    </source>
</reference>
<dbReference type="InterPro" id="IPR036249">
    <property type="entry name" value="Thioredoxin-like_sf"/>
</dbReference>
<dbReference type="EMBL" id="CP002455">
    <property type="protein sequence ID" value="ADX68777.1"/>
    <property type="molecule type" value="Genomic_DNA"/>
</dbReference>